<keyword evidence="5" id="KW-1185">Reference proteome</keyword>
<dbReference type="InterPro" id="IPR015943">
    <property type="entry name" value="WD40/YVTN_repeat-like_dom_sf"/>
</dbReference>
<dbReference type="InterPro" id="IPR001680">
    <property type="entry name" value="WD40_rpt"/>
</dbReference>
<evidence type="ECO:0000256" key="1">
    <source>
        <dbReference type="ARBA" id="ARBA00022574"/>
    </source>
</evidence>
<accession>A0A0D0AP78</accession>
<gene>
    <name evidence="4" type="ORF">CY34DRAFT_813361</name>
</gene>
<dbReference type="EMBL" id="KN835868">
    <property type="protein sequence ID" value="KIK33793.1"/>
    <property type="molecule type" value="Genomic_DNA"/>
</dbReference>
<dbReference type="SUPFAM" id="SSF50978">
    <property type="entry name" value="WD40 repeat-like"/>
    <property type="match status" value="1"/>
</dbReference>
<evidence type="ECO:0000256" key="2">
    <source>
        <dbReference type="ARBA" id="ARBA00022737"/>
    </source>
</evidence>
<dbReference type="PROSITE" id="PS00678">
    <property type="entry name" value="WD_REPEATS_1"/>
    <property type="match status" value="3"/>
</dbReference>
<evidence type="ECO:0000256" key="3">
    <source>
        <dbReference type="PROSITE-ProRule" id="PRU00221"/>
    </source>
</evidence>
<protein>
    <recommendedName>
        <fullName evidence="6">WD40 repeat-like protein</fullName>
    </recommendedName>
</protein>
<evidence type="ECO:0008006" key="6">
    <source>
        <dbReference type="Google" id="ProtNLM"/>
    </source>
</evidence>
<organism evidence="4 5">
    <name type="scientific">Suillus luteus UH-Slu-Lm8-n1</name>
    <dbReference type="NCBI Taxonomy" id="930992"/>
    <lineage>
        <taxon>Eukaryota</taxon>
        <taxon>Fungi</taxon>
        <taxon>Dikarya</taxon>
        <taxon>Basidiomycota</taxon>
        <taxon>Agaricomycotina</taxon>
        <taxon>Agaricomycetes</taxon>
        <taxon>Agaricomycetidae</taxon>
        <taxon>Boletales</taxon>
        <taxon>Suillineae</taxon>
        <taxon>Suillaceae</taxon>
        <taxon>Suillus</taxon>
    </lineage>
</organism>
<reference evidence="5" key="2">
    <citation type="submission" date="2015-01" db="EMBL/GenBank/DDBJ databases">
        <title>Evolutionary Origins and Diversification of the Mycorrhizal Mutualists.</title>
        <authorList>
            <consortium name="DOE Joint Genome Institute"/>
            <consortium name="Mycorrhizal Genomics Consortium"/>
            <person name="Kohler A."/>
            <person name="Kuo A."/>
            <person name="Nagy L.G."/>
            <person name="Floudas D."/>
            <person name="Copeland A."/>
            <person name="Barry K.W."/>
            <person name="Cichocki N."/>
            <person name="Veneault-Fourrey C."/>
            <person name="LaButti K."/>
            <person name="Lindquist E.A."/>
            <person name="Lipzen A."/>
            <person name="Lundell T."/>
            <person name="Morin E."/>
            <person name="Murat C."/>
            <person name="Riley R."/>
            <person name="Ohm R."/>
            <person name="Sun H."/>
            <person name="Tunlid A."/>
            <person name="Henrissat B."/>
            <person name="Grigoriev I.V."/>
            <person name="Hibbett D.S."/>
            <person name="Martin F."/>
        </authorList>
    </citation>
    <scope>NUCLEOTIDE SEQUENCE [LARGE SCALE GENOMIC DNA]</scope>
    <source>
        <strain evidence="5">UH-Slu-Lm8-n1</strain>
    </source>
</reference>
<dbReference type="InterPro" id="IPR019775">
    <property type="entry name" value="WD40_repeat_CS"/>
</dbReference>
<feature type="non-terminal residue" evidence="4">
    <location>
        <position position="156"/>
    </location>
</feature>
<sequence>MNPLTGDKPAITPRKTMRGHTDQVRGVLHLPGARRIVTCSEDGSLRLWDLEKGTQIGNDWRDEGINAAVFTIALSSKGDTVASGSDDGKVRLWDVETGEVIAKWTGHSDWVRSVCWNADSERVVSGSDDGTARVWDVKSGKTILTIKTGSQWVLTV</sequence>
<dbReference type="AlphaFoldDB" id="A0A0D0AP78"/>
<dbReference type="Gene3D" id="2.130.10.10">
    <property type="entry name" value="YVTN repeat-like/Quinoprotein amine dehydrogenase"/>
    <property type="match status" value="1"/>
</dbReference>
<dbReference type="PANTHER" id="PTHR19848">
    <property type="entry name" value="WD40 REPEAT PROTEIN"/>
    <property type="match status" value="1"/>
</dbReference>
<dbReference type="Proteomes" id="UP000054485">
    <property type="component" value="Unassembled WGS sequence"/>
</dbReference>
<feature type="repeat" description="WD" evidence="3">
    <location>
        <begin position="17"/>
        <end position="58"/>
    </location>
</feature>
<dbReference type="OrthoDB" id="2662816at2759"/>
<dbReference type="PROSITE" id="PS50082">
    <property type="entry name" value="WD_REPEATS_2"/>
    <property type="match status" value="3"/>
</dbReference>
<dbReference type="PROSITE" id="PS50294">
    <property type="entry name" value="WD_REPEATS_REGION"/>
    <property type="match status" value="3"/>
</dbReference>
<feature type="repeat" description="WD" evidence="3">
    <location>
        <begin position="62"/>
        <end position="103"/>
    </location>
</feature>
<dbReference type="STRING" id="930992.A0A0D0AP78"/>
<dbReference type="PANTHER" id="PTHR19848:SF8">
    <property type="entry name" value="F-BOX AND WD REPEAT DOMAIN CONTAINING 7"/>
    <property type="match status" value="1"/>
</dbReference>
<proteinExistence type="predicted"/>
<evidence type="ECO:0000313" key="4">
    <source>
        <dbReference type="EMBL" id="KIK33793.1"/>
    </source>
</evidence>
<dbReference type="HOGENOM" id="CLU_000288_57_18_1"/>
<dbReference type="InterPro" id="IPR036322">
    <property type="entry name" value="WD40_repeat_dom_sf"/>
</dbReference>
<reference evidence="4 5" key="1">
    <citation type="submission" date="2014-04" db="EMBL/GenBank/DDBJ databases">
        <authorList>
            <consortium name="DOE Joint Genome Institute"/>
            <person name="Kuo A."/>
            <person name="Ruytinx J."/>
            <person name="Rineau F."/>
            <person name="Colpaert J."/>
            <person name="Kohler A."/>
            <person name="Nagy L.G."/>
            <person name="Floudas D."/>
            <person name="Copeland A."/>
            <person name="Barry K.W."/>
            <person name="Cichocki N."/>
            <person name="Veneault-Fourrey C."/>
            <person name="LaButti K."/>
            <person name="Lindquist E.A."/>
            <person name="Lipzen A."/>
            <person name="Lundell T."/>
            <person name="Morin E."/>
            <person name="Murat C."/>
            <person name="Sun H."/>
            <person name="Tunlid A."/>
            <person name="Henrissat B."/>
            <person name="Grigoriev I.V."/>
            <person name="Hibbett D.S."/>
            <person name="Martin F."/>
            <person name="Nordberg H.P."/>
            <person name="Cantor M.N."/>
            <person name="Hua S.X."/>
        </authorList>
    </citation>
    <scope>NUCLEOTIDE SEQUENCE [LARGE SCALE GENOMIC DNA]</scope>
    <source>
        <strain evidence="4 5">UH-Slu-Lm8-n1</strain>
    </source>
</reference>
<keyword evidence="1 3" id="KW-0853">WD repeat</keyword>
<dbReference type="SMART" id="SM00320">
    <property type="entry name" value="WD40"/>
    <property type="match status" value="3"/>
</dbReference>
<dbReference type="Pfam" id="PF00400">
    <property type="entry name" value="WD40"/>
    <property type="match status" value="3"/>
</dbReference>
<dbReference type="InterPro" id="IPR020472">
    <property type="entry name" value="WD40_PAC1"/>
</dbReference>
<name>A0A0D0AP78_9AGAM</name>
<feature type="repeat" description="WD" evidence="3">
    <location>
        <begin position="104"/>
        <end position="145"/>
    </location>
</feature>
<dbReference type="PRINTS" id="PR00320">
    <property type="entry name" value="GPROTEINBRPT"/>
</dbReference>
<evidence type="ECO:0000313" key="5">
    <source>
        <dbReference type="Proteomes" id="UP000054485"/>
    </source>
</evidence>
<keyword evidence="2" id="KW-0677">Repeat</keyword>
<dbReference type="InParanoid" id="A0A0D0AP78"/>